<organism evidence="1 2">
    <name type="scientific">Phytophthora infestans</name>
    <name type="common">Potato late blight agent</name>
    <name type="synonym">Botrytis infestans</name>
    <dbReference type="NCBI Taxonomy" id="4787"/>
    <lineage>
        <taxon>Eukaryota</taxon>
        <taxon>Sar</taxon>
        <taxon>Stramenopiles</taxon>
        <taxon>Oomycota</taxon>
        <taxon>Peronosporomycetes</taxon>
        <taxon>Peronosporales</taxon>
        <taxon>Peronosporaceae</taxon>
        <taxon>Phytophthora</taxon>
    </lineage>
</organism>
<gene>
    <name evidence="1" type="ORF">GN244_ATG19760</name>
</gene>
<name>A0A833W3V4_PHYIN</name>
<keyword evidence="2" id="KW-1185">Reference proteome</keyword>
<protein>
    <submittedName>
        <fullName evidence="1">Uncharacterized protein</fullName>
    </submittedName>
</protein>
<evidence type="ECO:0000313" key="1">
    <source>
        <dbReference type="EMBL" id="KAF4028563.1"/>
    </source>
</evidence>
<dbReference type="Proteomes" id="UP000602510">
    <property type="component" value="Unassembled WGS sequence"/>
</dbReference>
<reference evidence="1" key="1">
    <citation type="submission" date="2020-04" db="EMBL/GenBank/DDBJ databases">
        <title>Hybrid Assembly of Korean Phytophthora infestans isolates.</title>
        <authorList>
            <person name="Prokchorchik M."/>
            <person name="Lee Y."/>
            <person name="Seo J."/>
            <person name="Cho J.-H."/>
            <person name="Park Y.-E."/>
            <person name="Jang D.-C."/>
            <person name="Im J.-S."/>
            <person name="Choi J.-G."/>
            <person name="Park H.-J."/>
            <person name="Lee G.-B."/>
            <person name="Lee Y.-G."/>
            <person name="Hong S.-Y."/>
            <person name="Cho K."/>
            <person name="Sohn K.H."/>
        </authorList>
    </citation>
    <scope>NUCLEOTIDE SEQUENCE</scope>
    <source>
        <strain evidence="1">KR_1_A1</strain>
    </source>
</reference>
<sequence length="59" mass="6798">MVCLSTMRKDNTGYDMKQTHNLDNRPSRDANPYALIGMTCYDIKKLKQTLRTCKAPRSC</sequence>
<dbReference type="AlphaFoldDB" id="A0A833W3V4"/>
<comment type="caution">
    <text evidence="1">The sequence shown here is derived from an EMBL/GenBank/DDBJ whole genome shotgun (WGS) entry which is preliminary data.</text>
</comment>
<proteinExistence type="predicted"/>
<accession>A0A833W3V4</accession>
<dbReference type="EMBL" id="WSZM01001021">
    <property type="protein sequence ID" value="KAF4028563.1"/>
    <property type="molecule type" value="Genomic_DNA"/>
</dbReference>
<evidence type="ECO:0000313" key="2">
    <source>
        <dbReference type="Proteomes" id="UP000602510"/>
    </source>
</evidence>